<dbReference type="PANTHER" id="PTHR13610:SF11">
    <property type="entry name" value="METHYLTRANSFERASE DOMAIN-CONTAINING PROTEIN"/>
    <property type="match status" value="1"/>
</dbReference>
<dbReference type="InterPro" id="IPR025714">
    <property type="entry name" value="Methyltranfer_dom"/>
</dbReference>
<gene>
    <name evidence="5" type="ORF">C1704_13635</name>
</gene>
<evidence type="ECO:0000256" key="2">
    <source>
        <dbReference type="ARBA" id="ARBA00022679"/>
    </source>
</evidence>
<dbReference type="GO" id="GO:0032259">
    <property type="term" value="P:methylation"/>
    <property type="evidence" value="ECO:0007669"/>
    <property type="project" value="UniProtKB-KW"/>
</dbReference>
<evidence type="ECO:0000259" key="4">
    <source>
        <dbReference type="Pfam" id="PF13847"/>
    </source>
</evidence>
<dbReference type="PANTHER" id="PTHR13610">
    <property type="entry name" value="METHYLTRANSFERASE DOMAIN-CONTAINING PROTEIN"/>
    <property type="match status" value="1"/>
</dbReference>
<protein>
    <submittedName>
        <fullName evidence="5">SAM-dependent methyltransferase</fullName>
    </submittedName>
</protein>
<evidence type="ECO:0000313" key="5">
    <source>
        <dbReference type="EMBL" id="PPE65665.1"/>
    </source>
</evidence>
<dbReference type="CDD" id="cd02440">
    <property type="entry name" value="AdoMet_MTases"/>
    <property type="match status" value="1"/>
</dbReference>
<reference evidence="5 6" key="1">
    <citation type="submission" date="2018-02" db="EMBL/GenBank/DDBJ databases">
        <title>Reclassifiation of [Polyangium] brachysporum DSM 7029 as Guopingzhaonella breviflexa gen. nov., sp. nov., a member of the family Comamonadaceae.</title>
        <authorList>
            <person name="Tang B."/>
        </authorList>
    </citation>
    <scope>NUCLEOTIDE SEQUENCE [LARGE SCALE GENOMIC DNA]</scope>
    <source>
        <strain evidence="5 6">BCRC 80649</strain>
    </source>
</reference>
<dbReference type="Pfam" id="PF13847">
    <property type="entry name" value="Methyltransf_31"/>
    <property type="match status" value="1"/>
</dbReference>
<keyword evidence="3" id="KW-0949">S-adenosyl-L-methionine</keyword>
<accession>A0A2S5SSE2</accession>
<keyword evidence="1 5" id="KW-0489">Methyltransferase</keyword>
<dbReference type="EMBL" id="PSNX01000012">
    <property type="protein sequence ID" value="PPE65665.1"/>
    <property type="molecule type" value="Genomic_DNA"/>
</dbReference>
<dbReference type="InterPro" id="IPR026170">
    <property type="entry name" value="FAM173A/B"/>
</dbReference>
<keyword evidence="2 5" id="KW-0808">Transferase</keyword>
<sequence>MQAADEVPFITTPDHVTLSMLELAGVGASDHLIDLGSGDGRIVITAAKRFGASGLGVEIVPDLVARSIVTARQAGVEQRTEFRVQDLFTTDLSAATVITMYLLPEVNLALRPRLQQLAPGTRIVSHDWDLGDWLPDASRTIEVPDKPVGREKLSRLYLWVVPAQVNGVWCGTGAQQRLQLTVRQQHQRFDASLSRSGEAALNLLGRIDGTRLVALQGGAAAASPWLWVAAGAELHLAQTGDAAWSPAGARFVRAPESGCPAP</sequence>
<comment type="caution">
    <text evidence="5">The sequence shown here is derived from an EMBL/GenBank/DDBJ whole genome shotgun (WGS) entry which is preliminary data.</text>
</comment>
<proteinExistence type="predicted"/>
<dbReference type="SUPFAM" id="SSF53335">
    <property type="entry name" value="S-adenosyl-L-methionine-dependent methyltransferases"/>
    <property type="match status" value="1"/>
</dbReference>
<evidence type="ECO:0000313" key="6">
    <source>
        <dbReference type="Proteomes" id="UP000238605"/>
    </source>
</evidence>
<name>A0A2S5SSE2_9BURK</name>
<dbReference type="Gene3D" id="3.40.50.150">
    <property type="entry name" value="Vaccinia Virus protein VP39"/>
    <property type="match status" value="1"/>
</dbReference>
<dbReference type="InterPro" id="IPR029063">
    <property type="entry name" value="SAM-dependent_MTases_sf"/>
</dbReference>
<dbReference type="AlphaFoldDB" id="A0A2S5SSE2"/>
<evidence type="ECO:0000256" key="3">
    <source>
        <dbReference type="ARBA" id="ARBA00022691"/>
    </source>
</evidence>
<dbReference type="Proteomes" id="UP000238605">
    <property type="component" value="Unassembled WGS sequence"/>
</dbReference>
<dbReference type="GO" id="GO:0016279">
    <property type="term" value="F:protein-lysine N-methyltransferase activity"/>
    <property type="evidence" value="ECO:0007669"/>
    <property type="project" value="InterPro"/>
</dbReference>
<organism evidence="5 6">
    <name type="scientific">Caldimonas caldifontis</name>
    <dbReference type="NCBI Taxonomy" id="1452508"/>
    <lineage>
        <taxon>Bacteria</taxon>
        <taxon>Pseudomonadati</taxon>
        <taxon>Pseudomonadota</taxon>
        <taxon>Betaproteobacteria</taxon>
        <taxon>Burkholderiales</taxon>
        <taxon>Sphaerotilaceae</taxon>
        <taxon>Caldimonas</taxon>
    </lineage>
</organism>
<feature type="domain" description="Methyltransferase" evidence="4">
    <location>
        <begin position="30"/>
        <end position="136"/>
    </location>
</feature>
<keyword evidence="6" id="KW-1185">Reference proteome</keyword>
<evidence type="ECO:0000256" key="1">
    <source>
        <dbReference type="ARBA" id="ARBA00022603"/>
    </source>
</evidence>